<protein>
    <recommendedName>
        <fullName evidence="1">ESAT-6-like protein</fullName>
    </recommendedName>
</protein>
<organism evidence="2 3">
    <name type="scientific">Luteimicrobium subarcticum</name>
    <dbReference type="NCBI Taxonomy" id="620910"/>
    <lineage>
        <taxon>Bacteria</taxon>
        <taxon>Bacillati</taxon>
        <taxon>Actinomycetota</taxon>
        <taxon>Actinomycetes</taxon>
        <taxon>Micrococcales</taxon>
        <taxon>Luteimicrobium</taxon>
    </lineage>
</organism>
<gene>
    <name evidence="2" type="ORF">CLV34_1478</name>
</gene>
<dbReference type="Pfam" id="PF06013">
    <property type="entry name" value="WXG100"/>
    <property type="match status" value="1"/>
</dbReference>
<dbReference type="Gene3D" id="1.10.287.1060">
    <property type="entry name" value="ESAT-6-like"/>
    <property type="match status" value="1"/>
</dbReference>
<reference evidence="2 3" key="1">
    <citation type="submission" date="2017-11" db="EMBL/GenBank/DDBJ databases">
        <title>Genomic Encyclopedia of Archaeal and Bacterial Type Strains, Phase II (KMG-II): From Individual Species to Whole Genera.</title>
        <authorList>
            <person name="Goeker M."/>
        </authorList>
    </citation>
    <scope>NUCLEOTIDE SEQUENCE [LARGE SCALE GENOMIC DNA]</scope>
    <source>
        <strain evidence="2 3">DSM 22413</strain>
    </source>
</reference>
<evidence type="ECO:0000313" key="3">
    <source>
        <dbReference type="Proteomes" id="UP000231586"/>
    </source>
</evidence>
<sequence>MSRFEVDSAQVALASSKVSGTVTSIRSEVAAMRHHLTELQTVWQGAAATSCAALVDDWHAVQARVEESLDGIQRALGVAAQTYEDAETRAAGLFATR</sequence>
<dbReference type="Proteomes" id="UP000231586">
    <property type="component" value="Unassembled WGS sequence"/>
</dbReference>
<dbReference type="EMBL" id="PGTZ01000007">
    <property type="protein sequence ID" value="PJI93995.1"/>
    <property type="molecule type" value="Genomic_DNA"/>
</dbReference>
<dbReference type="SUPFAM" id="SSF140453">
    <property type="entry name" value="EsxAB dimer-like"/>
    <property type="match status" value="1"/>
</dbReference>
<dbReference type="OrthoDB" id="4231069at2"/>
<keyword evidence="3" id="KW-1185">Reference proteome</keyword>
<comment type="caution">
    <text evidence="2">The sequence shown here is derived from an EMBL/GenBank/DDBJ whole genome shotgun (WGS) entry which is preliminary data.</text>
</comment>
<dbReference type="AlphaFoldDB" id="A0A2M8WSS1"/>
<dbReference type="InterPro" id="IPR036689">
    <property type="entry name" value="ESAT-6-like_sf"/>
</dbReference>
<dbReference type="InterPro" id="IPR010310">
    <property type="entry name" value="T7SS_ESAT-6-like"/>
</dbReference>
<evidence type="ECO:0000313" key="2">
    <source>
        <dbReference type="EMBL" id="PJI93995.1"/>
    </source>
</evidence>
<dbReference type="RefSeq" id="WP_100349597.1">
    <property type="nucleotide sequence ID" value="NZ_PGTZ01000007.1"/>
</dbReference>
<dbReference type="NCBIfam" id="TIGR03930">
    <property type="entry name" value="WXG100_ESAT6"/>
    <property type="match status" value="1"/>
</dbReference>
<proteinExistence type="inferred from homology"/>
<evidence type="ECO:0000256" key="1">
    <source>
        <dbReference type="RuleBase" id="RU362001"/>
    </source>
</evidence>
<name>A0A2M8WSS1_9MICO</name>
<accession>A0A2M8WSS1</accession>
<comment type="similarity">
    <text evidence="1">Belongs to the WXG100 family.</text>
</comment>